<comment type="caution">
    <text evidence="2">The sequence shown here is derived from an EMBL/GenBank/DDBJ whole genome shotgun (WGS) entry which is preliminary data.</text>
</comment>
<gene>
    <name evidence="2" type="ORF">JJL56_24970</name>
</gene>
<sequence length="87" mass="9519">MGSLPANPWGLHEMHGNVWEWCADGKRDYTGEAVTDPRGPETADAGRVLRGGSWSRDAWAVRAAFRLRFAPDGRGDRFGFRCASGPA</sequence>
<dbReference type="PANTHER" id="PTHR23150:SF19">
    <property type="entry name" value="FORMYLGLYCINE-GENERATING ENZYME"/>
    <property type="match status" value="1"/>
</dbReference>
<dbReference type="SUPFAM" id="SSF56436">
    <property type="entry name" value="C-type lectin-like"/>
    <property type="match status" value="1"/>
</dbReference>
<evidence type="ECO:0000259" key="1">
    <source>
        <dbReference type="Pfam" id="PF03781"/>
    </source>
</evidence>
<dbReference type="InterPro" id="IPR016187">
    <property type="entry name" value="CTDL_fold"/>
</dbReference>
<dbReference type="PANTHER" id="PTHR23150">
    <property type="entry name" value="SULFATASE MODIFYING FACTOR 1, 2"/>
    <property type="match status" value="1"/>
</dbReference>
<organism evidence="2 3">
    <name type="scientific">Azospirillum aestuarii</name>
    <dbReference type="NCBI Taxonomy" id="2802052"/>
    <lineage>
        <taxon>Bacteria</taxon>
        <taxon>Pseudomonadati</taxon>
        <taxon>Pseudomonadota</taxon>
        <taxon>Alphaproteobacteria</taxon>
        <taxon>Rhodospirillales</taxon>
        <taxon>Azospirillaceae</taxon>
        <taxon>Azospirillum</taxon>
    </lineage>
</organism>
<name>A0ABS1I4X1_9PROT</name>
<keyword evidence="3" id="KW-1185">Reference proteome</keyword>
<evidence type="ECO:0000313" key="3">
    <source>
        <dbReference type="Proteomes" id="UP000654452"/>
    </source>
</evidence>
<dbReference type="EMBL" id="JAEPIV010000020">
    <property type="protein sequence ID" value="MBK4722109.1"/>
    <property type="molecule type" value="Genomic_DNA"/>
</dbReference>
<feature type="domain" description="Sulfatase-modifying factor enzyme-like" evidence="1">
    <location>
        <begin position="2"/>
        <end position="83"/>
    </location>
</feature>
<proteinExistence type="predicted"/>
<dbReference type="Pfam" id="PF03781">
    <property type="entry name" value="FGE-sulfatase"/>
    <property type="match status" value="1"/>
</dbReference>
<dbReference type="InterPro" id="IPR051043">
    <property type="entry name" value="Sulfatase_Mod_Factor_Kinase"/>
</dbReference>
<dbReference type="Gene3D" id="3.90.1580.10">
    <property type="entry name" value="paralog of FGE (formylglycine-generating enzyme)"/>
    <property type="match status" value="1"/>
</dbReference>
<accession>A0ABS1I4X1</accession>
<reference evidence="2 3" key="1">
    <citation type="submission" date="2021-01" db="EMBL/GenBank/DDBJ databases">
        <title>Azospirillum sp. YIM DDC1 draft genome.</title>
        <authorList>
            <person name="Wang Y.-X."/>
        </authorList>
    </citation>
    <scope>NUCLEOTIDE SEQUENCE [LARGE SCALE GENOMIC DNA]</scope>
    <source>
        <strain evidence="2 3">YIM DDC1</strain>
    </source>
</reference>
<dbReference type="InterPro" id="IPR005532">
    <property type="entry name" value="SUMF_dom"/>
</dbReference>
<protein>
    <submittedName>
        <fullName evidence="2">SUMF1/EgtB/PvdO family nonheme iron enzyme</fullName>
    </submittedName>
</protein>
<evidence type="ECO:0000313" key="2">
    <source>
        <dbReference type="EMBL" id="MBK4722109.1"/>
    </source>
</evidence>
<dbReference type="InterPro" id="IPR042095">
    <property type="entry name" value="SUMF_sf"/>
</dbReference>
<dbReference type="Proteomes" id="UP000654452">
    <property type="component" value="Unassembled WGS sequence"/>
</dbReference>